<dbReference type="InterPro" id="IPR009003">
    <property type="entry name" value="Peptidase_S1_PA"/>
</dbReference>
<dbReference type="Gene3D" id="2.40.10.10">
    <property type="entry name" value="Trypsin-like serine proteases"/>
    <property type="match status" value="1"/>
</dbReference>
<dbReference type="VEuPathDB" id="VectorBase:FBgn0054043"/>
<evidence type="ECO:0000256" key="1">
    <source>
        <dbReference type="SAM" id="SignalP"/>
    </source>
</evidence>
<dbReference type="ExpressionAtlas" id="B3DNH6">
    <property type="expression patterns" value="baseline and differential"/>
</dbReference>
<sequence>VAKDTMISVALIILCFFPFVQNEYFRPSYQVLVRKRNTQGDLIDGHCYGNIIQSRLVLTSASCLLSDNDFVNGRELLNADELAVSFKGEDLNELIYLVGGIDVYPQFNFSSLDNDIAILSLSTQLPLSERNDIEWVLVADYDITDFPLEEGVESYVWKNADGENIYPGYGVIHESNLVGIISYGLPLKNKRESNLEVRRPNRFTQLNPYLSWIYTIIQNTEIADIQNNNYSVSLPYRQRKIAEIVEEFVEPDAVYFPDPANPIKDEIETEVEDLTDSETDAVNVESVSEDFLNTEDPFNENIESEKEFLKNRANTSKAKGVCAWIFTFNFLLAITRTINFHFF</sequence>
<proteinExistence type="evidence at transcript level"/>
<dbReference type="PANTHER" id="PTHR24260:SF136">
    <property type="entry name" value="GH08193P-RELATED"/>
    <property type="match status" value="1"/>
</dbReference>
<dbReference type="HOGENOM" id="CLU_977510_0_0_1"/>
<dbReference type="PANTHER" id="PTHR24260">
    <property type="match status" value="1"/>
</dbReference>
<feature type="chain" id="PRO_5002785882" evidence="1">
    <location>
        <begin position="23"/>
        <end position="343"/>
    </location>
</feature>
<dbReference type="Bgee" id="FBgn0054043">
    <property type="expression patterns" value="Expressed in adult Malpighian tubule principal cell of initial segment in Malpighian tubule and 22 other cell types or tissues"/>
</dbReference>
<feature type="non-terminal residue" evidence="2">
    <location>
        <position position="1"/>
    </location>
</feature>
<name>B3DNH6_DROME</name>
<dbReference type="InterPro" id="IPR043504">
    <property type="entry name" value="Peptidase_S1_PA_chymotrypsin"/>
</dbReference>
<accession>B3DNH6</accession>
<organism evidence="2">
    <name type="scientific">Drosophila melanogaster</name>
    <name type="common">Fruit fly</name>
    <dbReference type="NCBI Taxonomy" id="7227"/>
    <lineage>
        <taxon>Eukaryota</taxon>
        <taxon>Metazoa</taxon>
        <taxon>Ecdysozoa</taxon>
        <taxon>Arthropoda</taxon>
        <taxon>Hexapoda</taxon>
        <taxon>Insecta</taxon>
        <taxon>Pterygota</taxon>
        <taxon>Neoptera</taxon>
        <taxon>Endopterygota</taxon>
        <taxon>Diptera</taxon>
        <taxon>Brachycera</taxon>
        <taxon>Muscomorpha</taxon>
        <taxon>Ephydroidea</taxon>
        <taxon>Drosophilidae</taxon>
        <taxon>Drosophila</taxon>
        <taxon>Sophophora</taxon>
    </lineage>
</organism>
<evidence type="ECO:0000313" key="2">
    <source>
        <dbReference type="EMBL" id="ACD99528.1"/>
    </source>
</evidence>
<keyword evidence="1" id="KW-0732">Signal</keyword>
<dbReference type="EMBL" id="BT032964">
    <property type="protein sequence ID" value="ACD99528.1"/>
    <property type="molecule type" value="mRNA"/>
</dbReference>
<reference evidence="2" key="1">
    <citation type="submission" date="2008-06" db="EMBL/GenBank/DDBJ databases">
        <authorList>
            <person name="Carlson J."/>
            <person name="Booth B."/>
            <person name="Frise E."/>
            <person name="Park S."/>
            <person name="Wan K."/>
            <person name="Yu C."/>
            <person name="Celniker S."/>
        </authorList>
    </citation>
    <scope>NUCLEOTIDE SEQUENCE</scope>
</reference>
<dbReference type="OrthoDB" id="10059102at2759"/>
<dbReference type="InterPro" id="IPR051333">
    <property type="entry name" value="CLIP_Serine_Protease"/>
</dbReference>
<dbReference type="AlphaFoldDB" id="B3DNH6"/>
<dbReference type="SUPFAM" id="SSF50494">
    <property type="entry name" value="Trypsin-like serine proteases"/>
    <property type="match status" value="1"/>
</dbReference>
<protein>
    <submittedName>
        <fullName evidence="2">IP21193p</fullName>
    </submittedName>
</protein>
<feature type="signal peptide" evidence="1">
    <location>
        <begin position="1"/>
        <end position="22"/>
    </location>
</feature>
<gene>
    <name evidence="2" type="primary">CG34043-RA</name>
</gene>